<organism evidence="2 3">
    <name type="scientific">Myxococcus stipitatus (strain DSM 14675 / JCM 12634 / Mx s8)</name>
    <dbReference type="NCBI Taxonomy" id="1278073"/>
    <lineage>
        <taxon>Bacteria</taxon>
        <taxon>Pseudomonadati</taxon>
        <taxon>Myxococcota</taxon>
        <taxon>Myxococcia</taxon>
        <taxon>Myxococcales</taxon>
        <taxon>Cystobacterineae</taxon>
        <taxon>Myxococcaceae</taxon>
        <taxon>Myxococcus</taxon>
    </lineage>
</organism>
<protein>
    <submittedName>
        <fullName evidence="2">RNA polymerase sigma-70 factor</fullName>
    </submittedName>
</protein>
<dbReference type="eggNOG" id="COG1419">
    <property type="taxonomic scope" value="Bacteria"/>
</dbReference>
<accession>L7U6H3</accession>
<dbReference type="HOGENOM" id="CLU_731211_0_0_7"/>
<evidence type="ECO:0000313" key="2">
    <source>
        <dbReference type="EMBL" id="AGC43202.1"/>
    </source>
</evidence>
<dbReference type="STRING" id="1278073.MYSTI_01870"/>
<feature type="region of interest" description="Disordered" evidence="1">
    <location>
        <begin position="150"/>
        <end position="188"/>
    </location>
</feature>
<evidence type="ECO:0000256" key="1">
    <source>
        <dbReference type="SAM" id="MobiDB-lite"/>
    </source>
</evidence>
<dbReference type="Proteomes" id="UP000011131">
    <property type="component" value="Chromosome"/>
</dbReference>
<evidence type="ECO:0000313" key="3">
    <source>
        <dbReference type="Proteomes" id="UP000011131"/>
    </source>
</evidence>
<sequence length="378" mass="42654">MPSEPIFIEPVVSYPRSARPGARYSLTVDVRHQHPPEQWPYGREELVLTCLVETALFSHEPLGDQKVVLHRFGGSYGPAVFLLTAQKNVQKGGISLSFVNRFGMPVHTVELEDIEVTEAPVEAEGLRILVPVSQRAAIQDGDAAWRMEKAQVGGSTRPSSLAEEEKELARMQPSREVSSSKQRFKSRDEELKLHERVLQGEPVSHTEVMQAFLEPIMRSLLRSMKCNLDIAYDSTIDALLSYLKVPERYVPNTGRLSTYLTFIAKHQARARIRSTVKQARREQDFASRADLMVGDSQIPMEVSVEASLLQDRFGMFSAQEKHFLRLMLSGERSTQVLSDALGLPAAPPEELRRVVRRSRDRLMKRMTRLATDADEKSS</sequence>
<keyword evidence="3" id="KW-1185">Reference proteome</keyword>
<dbReference type="SUPFAM" id="SSF88946">
    <property type="entry name" value="Sigma2 domain of RNA polymerase sigma factors"/>
    <property type="match status" value="1"/>
</dbReference>
<dbReference type="eggNOG" id="COG1595">
    <property type="taxonomic scope" value="Bacteria"/>
</dbReference>
<dbReference type="GO" id="GO:0003700">
    <property type="term" value="F:DNA-binding transcription factor activity"/>
    <property type="evidence" value="ECO:0007669"/>
    <property type="project" value="InterPro"/>
</dbReference>
<name>L7U6H3_MYXSD</name>
<dbReference type="GO" id="GO:0006352">
    <property type="term" value="P:DNA-templated transcription initiation"/>
    <property type="evidence" value="ECO:0007669"/>
    <property type="project" value="InterPro"/>
</dbReference>
<dbReference type="AlphaFoldDB" id="L7U6H3"/>
<gene>
    <name evidence="2" type="ordered locus">MYSTI_01870</name>
</gene>
<dbReference type="KEGG" id="msd:MYSTI_01870"/>
<dbReference type="EMBL" id="CP004025">
    <property type="protein sequence ID" value="AGC43202.1"/>
    <property type="molecule type" value="Genomic_DNA"/>
</dbReference>
<dbReference type="InterPro" id="IPR013325">
    <property type="entry name" value="RNA_pol_sigma_r2"/>
</dbReference>
<reference evidence="2 3" key="1">
    <citation type="journal article" date="2013" name="Genome Announc.">
        <title>Complete genome sequence of Myxococcus stipitatus strain DSM 14675, a fruiting myxobacterium.</title>
        <authorList>
            <person name="Huntley S."/>
            <person name="Kneip S."/>
            <person name="Treuner-Lange A."/>
            <person name="Sogaard-Andersen L."/>
        </authorList>
    </citation>
    <scope>NUCLEOTIDE SEQUENCE [LARGE SCALE GENOMIC DNA]</scope>
    <source>
        <strain evidence="3">DSM 14675 / JCM 12634 / Mx s8</strain>
    </source>
</reference>
<proteinExistence type="predicted"/>